<dbReference type="PANTHER" id="PTHR45628">
    <property type="entry name" value="VOLTAGE-DEPENDENT CALCIUM CHANNEL TYPE A SUBUNIT ALPHA-1"/>
    <property type="match status" value="1"/>
</dbReference>
<keyword evidence="5" id="KW-0109">Calcium transport</keyword>
<comment type="caution">
    <text evidence="20">The sequence shown here is derived from an EMBL/GenBank/DDBJ whole genome shotgun (WGS) entry which is preliminary data.</text>
</comment>
<feature type="transmembrane region" description="Helical" evidence="18">
    <location>
        <begin position="681"/>
        <end position="703"/>
    </location>
</feature>
<dbReference type="OrthoDB" id="416585at2759"/>
<feature type="transmembrane region" description="Helical" evidence="18">
    <location>
        <begin position="1440"/>
        <end position="1462"/>
    </location>
</feature>
<feature type="transmembrane region" description="Helical" evidence="18">
    <location>
        <begin position="1522"/>
        <end position="1539"/>
    </location>
</feature>
<feature type="transmembrane region" description="Helical" evidence="18">
    <location>
        <begin position="776"/>
        <end position="797"/>
    </location>
</feature>
<keyword evidence="13" id="KW-0325">Glycoprotein</keyword>
<feature type="transmembrane region" description="Helical" evidence="18">
    <location>
        <begin position="1644"/>
        <end position="1665"/>
    </location>
</feature>
<evidence type="ECO:0000313" key="20">
    <source>
        <dbReference type="EMBL" id="RCI07266.1"/>
    </source>
</evidence>
<dbReference type="Gene3D" id="1.20.120.350">
    <property type="entry name" value="Voltage-gated potassium channels. Chain C"/>
    <property type="match status" value="4"/>
</dbReference>
<sequence length="2131" mass="243617">MTTSDEEVNTKSTEQPLEPHRELHRTSIPQIILTEAPPDEQPQAHEFSLGKNSATTLTLSPGQSSHKKTTKTENSSVPLPLTKDLLRRKNKLERLLHRQEKDKNKAPNPLGISYPEDSPIDERVTAGLGISTFNQKEGLRHRQSYHSESDTKDQNNSSIKQQHSWHHNRQKSFTTNLTDSTNQKSKNADTSVTGTSNRNNKTSANNDNTNERHRYIDQYHSNRYYRQLQKEKLLKNSQKSKYYLLELVFNAAKRVVHSRVSESEDVANAENFDLFRGIHNNTPVQFNKTADNSPFYSSPNYNRNNNRISWLSASTTNTNNEGESYSLNVFTKDKIPSTPQMDTSPNAFYNQPSPDQLLPSNPLQGSTLRIFAPNSLIRNRIWLLIRSRYTETFTLCLMVLHWFLLACTPIASNEQKSIFGGHWIHFPIMFIQIIYSLEAICKIIAYGLFFPPAYSKFKRIRSWASVSEDKQHLKDDIPLTENSSPFSFSRQSELSPKNTHRAYLNSFANVLDAISIVSYWTDVVLMTYGYPYLSLFKALGALRPIRLLSLLPGTAVILKSLELSWDILLAVSGLSLFFLLLFALLVMLVEPAKFCTGYMNGTTLIGPYNVQSDNYDYAGQFGSICSSGQICIEDPANNPQDGFVNYDNIFFSFLSVYTFVSLELWTDLMYQTQYADSTVAALYYCLGVYIISFILSFLLLAVITSAFARVRALNSVSAFTAKRRGHLILRDNEEANTEEDSETTWMFGHRPDEHRKGVSTAKLRWFIIQIVRSRSFFYFGGFLVLFDLIFMCLRSYSASDERLDMVDNAETAFTFIFAIEIVIRMAGVSNWINFWSSKRNALDLFIVIATCVIQLPMIQDSSVYKYLTIFQICRLYRLFLCVPRVRRLVTSALGTGESVLNVMIFLVLGTALCSTMFMQLFGGDYSDIADLTDPSNRFDNFWQSFVSLIVVYTTETWTDILYNAMSSQAGKGSIYAATSLSVYYLFGRYIMSGLYIAVVLENFELSDDYIRHYQIKDYIDRHRFKDSGKTENILMKLFRPLYHWENKKSLQVSKLPANLTAPLSNADITELLADISKAKRKVDSESANPFFLEKKIRAILSKIQARIPFFKKKDDIKSVPTNTFVLDYEDVPEDYEIIAAEENREATKEEVAVARSLLIFSDRSRIRYFCKKLVGSNTDGQAEKRNVFNWIIMACVLVSILMVILDEPSTRLTRKDTVTQETFNTIEVSLSIVFIIELGIRIIADGLLLTPNAYLRNYWNQLDICVVLLNTVTIFMGTDAAPRGLSTLRSLRILRLIRYFNGIRDIFVSLFYSFPLMLDALVFTFLVLIPFAVYGVNIFGGLMWTCNDESVLSRGECIGEFVINLSKDDDYPLNMLISRIWQNPQNNFYSYDSFQAALQHLFSLTSTEGWVDSMFSAMSTPSEPDIQPGFDWNSSTVYHGLFYITFMIISQGTIQLFVGVIIEKFKERNGITTLTTSQRQYCDLQRMLANIRPTTKVFEPKSRIRRFCYDLVIQKDGMFNKIMMFVIVLNMFTLATEFQNEPMWLSNLQDYLYVLYTVLYIVEGIIKLLGLGLKKWIRSKWNWFDFTIASVALILMCIRFAHPDLWTLRIERYCLLLVAFRLGEGIDFLETLYHTIGKSLVSTIQVSAVFMVVMCLFAMIFMEFFGLTKYGVYGTSHSNFRDYGNALLFLVRFTTGEAWNAVLIDYTVQYPNCVASSDYLQDDCGSPFWAYVLFDVFYIICAHIFMNLFTAVIINNFEYAYETRTRFTSVTKSDLRMFKHAWADLDPNGTGYIQKEDIAKLLRKLSGCFRFRIYDDVLGIDNLTRQSRTARLPSQNSSLSPRTCEEKGKPGEGSIDIGEINRCLDQMNIEETRRRRFEYNLLVKELLRAGTSKGISFDDFLTILSYRLIDISASLTLDKLIPRLEMLDQLTQEYHLEKAAGFFLSQIQKRRFIHALWKRRNEDEIQNLGVTSSSPFDLSQEDQPDNYSSNTKEKKKRIPPVPRIVINTVPTVPVDNISPITTPVSFSNPVSPMSIFSTDAQCNASVLPGLPDSLSAGVSSNSVPSSPYTDFDSNGRSYRAFSLLPHSPLPPGLSPTTIRQNWLLMDANADMPADISEDLIDSMDHSLWAGM</sequence>
<keyword evidence="7 18" id="KW-0812">Transmembrane</keyword>
<feature type="transmembrane region" description="Helical" evidence="18">
    <location>
        <begin position="841"/>
        <end position="858"/>
    </location>
</feature>
<organism evidence="20 21">
    <name type="scientific">Rhizopus stolonifer</name>
    <name type="common">Rhizopus nigricans</name>
    <dbReference type="NCBI Taxonomy" id="4846"/>
    <lineage>
        <taxon>Eukaryota</taxon>
        <taxon>Fungi</taxon>
        <taxon>Fungi incertae sedis</taxon>
        <taxon>Mucoromycota</taxon>
        <taxon>Mucoromycotina</taxon>
        <taxon>Mucoromycetes</taxon>
        <taxon>Mucorales</taxon>
        <taxon>Mucorineae</taxon>
        <taxon>Rhizopodaceae</taxon>
        <taxon>Rhizopus</taxon>
    </lineage>
</organism>
<dbReference type="Pfam" id="PF00520">
    <property type="entry name" value="Ion_trans"/>
    <property type="match status" value="4"/>
</dbReference>
<feature type="transmembrane region" description="Helical" evidence="18">
    <location>
        <begin position="649"/>
        <end position="666"/>
    </location>
</feature>
<evidence type="ECO:0000256" key="14">
    <source>
        <dbReference type="ARBA" id="ARBA00023303"/>
    </source>
</evidence>
<dbReference type="GO" id="GO:0005509">
    <property type="term" value="F:calcium ion binding"/>
    <property type="evidence" value="ECO:0007669"/>
    <property type="project" value="InterPro"/>
</dbReference>
<dbReference type="SUPFAM" id="SSF81324">
    <property type="entry name" value="Voltage-gated potassium channels"/>
    <property type="match status" value="4"/>
</dbReference>
<keyword evidence="3" id="KW-1003">Cell membrane</keyword>
<accession>A0A367KYL1</accession>
<evidence type="ECO:0000256" key="9">
    <source>
        <dbReference type="ARBA" id="ARBA00022882"/>
    </source>
</evidence>
<evidence type="ECO:0000256" key="4">
    <source>
        <dbReference type="ARBA" id="ARBA00022553"/>
    </source>
</evidence>
<dbReference type="GO" id="GO:0098703">
    <property type="term" value="P:calcium ion import across plasma membrane"/>
    <property type="evidence" value="ECO:0007669"/>
    <property type="project" value="TreeGrafter"/>
</dbReference>
<keyword evidence="11" id="KW-0406">Ion transport</keyword>
<evidence type="ECO:0000256" key="15">
    <source>
        <dbReference type="ARBA" id="ARBA00061395"/>
    </source>
</evidence>
<feature type="transmembrane region" description="Helical" evidence="18">
    <location>
        <begin position="974"/>
        <end position="998"/>
    </location>
</feature>
<dbReference type="InterPro" id="IPR050599">
    <property type="entry name" value="VDCC_alpha-1_subunit"/>
</dbReference>
<dbReference type="InterPro" id="IPR005821">
    <property type="entry name" value="Ion_trans_dom"/>
</dbReference>
<dbReference type="GO" id="GO:0005891">
    <property type="term" value="C:voltage-gated calcium channel complex"/>
    <property type="evidence" value="ECO:0007669"/>
    <property type="project" value="TreeGrafter"/>
</dbReference>
<feature type="region of interest" description="Disordered" evidence="17">
    <location>
        <begin position="132"/>
        <end position="213"/>
    </location>
</feature>
<evidence type="ECO:0000256" key="3">
    <source>
        <dbReference type="ARBA" id="ARBA00022475"/>
    </source>
</evidence>
<keyword evidence="2" id="KW-0813">Transport</keyword>
<evidence type="ECO:0000256" key="1">
    <source>
        <dbReference type="ARBA" id="ARBA00004651"/>
    </source>
</evidence>
<feature type="transmembrane region" description="Helical" evidence="18">
    <location>
        <begin position="1264"/>
        <end position="1285"/>
    </location>
</feature>
<feature type="transmembrane region" description="Helical" evidence="18">
    <location>
        <begin position="567"/>
        <end position="589"/>
    </location>
</feature>
<keyword evidence="10 18" id="KW-1133">Transmembrane helix</keyword>
<evidence type="ECO:0000256" key="2">
    <source>
        <dbReference type="ARBA" id="ARBA00022448"/>
    </source>
</evidence>
<feature type="transmembrane region" description="Helical" evidence="18">
    <location>
        <begin position="812"/>
        <end position="834"/>
    </location>
</feature>
<name>A0A367KYL1_RHIST</name>
<dbReference type="SUPFAM" id="SSF47473">
    <property type="entry name" value="EF-hand"/>
    <property type="match status" value="1"/>
</dbReference>
<feature type="region of interest" description="Disordered" evidence="17">
    <location>
        <begin position="1829"/>
        <end position="1852"/>
    </location>
</feature>
<feature type="compositionally biased region" description="Low complexity" evidence="17">
    <location>
        <begin position="195"/>
        <end position="208"/>
    </location>
</feature>
<feature type="compositionally biased region" description="Basic and acidic residues" evidence="17">
    <location>
        <begin position="137"/>
        <end position="153"/>
    </location>
</feature>
<evidence type="ECO:0000259" key="19">
    <source>
        <dbReference type="PROSITE" id="PS50222"/>
    </source>
</evidence>
<evidence type="ECO:0000256" key="18">
    <source>
        <dbReference type="SAM" id="Phobius"/>
    </source>
</evidence>
<reference evidence="20 21" key="1">
    <citation type="journal article" date="2018" name="G3 (Bethesda)">
        <title>Phylogenetic and Phylogenomic Definition of Rhizopus Species.</title>
        <authorList>
            <person name="Gryganskyi A.P."/>
            <person name="Golan J."/>
            <person name="Dolatabadi S."/>
            <person name="Mondo S."/>
            <person name="Robb S."/>
            <person name="Idnurm A."/>
            <person name="Muszewska A."/>
            <person name="Steczkiewicz K."/>
            <person name="Masonjones S."/>
            <person name="Liao H.L."/>
            <person name="Gajdeczka M.T."/>
            <person name="Anike F."/>
            <person name="Vuek A."/>
            <person name="Anishchenko I.M."/>
            <person name="Voigt K."/>
            <person name="de Hoog G.S."/>
            <person name="Smith M.E."/>
            <person name="Heitman J."/>
            <person name="Vilgalys R."/>
            <person name="Stajich J.E."/>
        </authorList>
    </citation>
    <scope>NUCLEOTIDE SEQUENCE [LARGE SCALE GENOMIC DNA]</scope>
    <source>
        <strain evidence="20 21">LSU 92-RS-03</strain>
    </source>
</reference>
<keyword evidence="4" id="KW-0597">Phosphoprotein</keyword>
<dbReference type="InterPro" id="IPR018247">
    <property type="entry name" value="EF_Hand_1_Ca_BS"/>
</dbReference>
<feature type="transmembrane region" description="Helical" evidence="18">
    <location>
        <begin position="513"/>
        <end position="533"/>
    </location>
</feature>
<protein>
    <recommendedName>
        <fullName evidence="16">Calcium-channel protein CCH1</fullName>
    </recommendedName>
</protein>
<feature type="transmembrane region" description="Helical" evidence="18">
    <location>
        <begin position="1728"/>
        <end position="1754"/>
    </location>
</feature>
<keyword evidence="9" id="KW-0851">Voltage-gated channel</keyword>
<evidence type="ECO:0000256" key="12">
    <source>
        <dbReference type="ARBA" id="ARBA00023136"/>
    </source>
</evidence>
<feature type="transmembrane region" description="Helical" evidence="18">
    <location>
        <begin position="1551"/>
        <end position="1571"/>
    </location>
</feature>
<keyword evidence="14" id="KW-0407">Ion channel</keyword>
<comment type="similarity">
    <text evidence="15">Belongs to the calcium channel alpha-1 subunit (TC 1.A.1.11) family.</text>
</comment>
<feature type="transmembrane region" description="Helical" evidence="18">
    <location>
        <begin position="423"/>
        <end position="449"/>
    </location>
</feature>
<evidence type="ECO:0000256" key="11">
    <source>
        <dbReference type="ARBA" id="ARBA00023065"/>
    </source>
</evidence>
<evidence type="ECO:0000256" key="17">
    <source>
        <dbReference type="SAM" id="MobiDB-lite"/>
    </source>
</evidence>
<evidence type="ECO:0000256" key="5">
    <source>
        <dbReference type="ARBA" id="ARBA00022568"/>
    </source>
</evidence>
<feature type="compositionally biased region" description="Polar residues" evidence="17">
    <location>
        <begin position="50"/>
        <end position="64"/>
    </location>
</feature>
<evidence type="ECO:0000256" key="6">
    <source>
        <dbReference type="ARBA" id="ARBA00022673"/>
    </source>
</evidence>
<gene>
    <name evidence="20" type="primary">CCH1_6</name>
    <name evidence="20" type="ORF">CU098_012028</name>
</gene>
<dbReference type="PANTHER" id="PTHR45628:SF7">
    <property type="entry name" value="VOLTAGE-DEPENDENT CALCIUM CHANNEL TYPE A SUBUNIT ALPHA-1"/>
    <property type="match status" value="1"/>
</dbReference>
<dbReference type="InterPro" id="IPR002048">
    <property type="entry name" value="EF_hand_dom"/>
</dbReference>
<dbReference type="InterPro" id="IPR011992">
    <property type="entry name" value="EF-hand-dom_pair"/>
</dbReference>
<evidence type="ECO:0000256" key="13">
    <source>
        <dbReference type="ARBA" id="ARBA00023180"/>
    </source>
</evidence>
<dbReference type="PROSITE" id="PS50222">
    <property type="entry name" value="EF_HAND_2"/>
    <property type="match status" value="1"/>
</dbReference>
<feature type="region of interest" description="Disordered" evidence="17">
    <location>
        <begin position="1969"/>
        <end position="1999"/>
    </location>
</feature>
<dbReference type="Gene3D" id="1.10.287.70">
    <property type="match status" value="4"/>
</dbReference>
<dbReference type="PROSITE" id="PS00018">
    <property type="entry name" value="EF_HAND_1"/>
    <property type="match status" value="1"/>
</dbReference>
<keyword evidence="12 18" id="KW-0472">Membrane</keyword>
<evidence type="ECO:0000313" key="21">
    <source>
        <dbReference type="Proteomes" id="UP000253551"/>
    </source>
</evidence>
<feature type="transmembrane region" description="Helical" evidence="18">
    <location>
        <begin position="902"/>
        <end position="921"/>
    </location>
</feature>
<dbReference type="EMBL" id="PJQM01000009">
    <property type="protein sequence ID" value="RCI07266.1"/>
    <property type="molecule type" value="Genomic_DNA"/>
</dbReference>
<feature type="domain" description="EF-hand" evidence="19">
    <location>
        <begin position="1773"/>
        <end position="1808"/>
    </location>
</feature>
<dbReference type="STRING" id="4846.A0A367KYL1"/>
<keyword evidence="8" id="KW-0106">Calcium</keyword>
<comment type="subcellular location">
    <subcellularLocation>
        <location evidence="1">Cell membrane</location>
        <topology evidence="1">Multi-pass membrane protein</topology>
    </subcellularLocation>
</comment>
<feature type="transmembrane region" description="Helical" evidence="18">
    <location>
        <begin position="1306"/>
        <end position="1334"/>
    </location>
</feature>
<feature type="compositionally biased region" description="Polar residues" evidence="17">
    <location>
        <begin position="171"/>
        <end position="194"/>
    </location>
</feature>
<keyword evidence="21" id="KW-1185">Reference proteome</keyword>
<evidence type="ECO:0000256" key="8">
    <source>
        <dbReference type="ARBA" id="ARBA00022837"/>
    </source>
</evidence>
<evidence type="ECO:0000256" key="16">
    <source>
        <dbReference type="ARBA" id="ARBA00067459"/>
    </source>
</evidence>
<dbReference type="Gene3D" id="1.10.238.10">
    <property type="entry name" value="EF-hand"/>
    <property type="match status" value="1"/>
</dbReference>
<feature type="region of interest" description="Disordered" evidence="17">
    <location>
        <begin position="98"/>
        <end position="119"/>
    </location>
</feature>
<keyword evidence="6" id="KW-0107">Calcium channel</keyword>
<proteinExistence type="inferred from homology"/>
<feature type="transmembrane region" description="Helical" evidence="18">
    <location>
        <begin position="1583"/>
        <end position="1602"/>
    </location>
</feature>
<feature type="transmembrane region" description="Helical" evidence="18">
    <location>
        <begin position="941"/>
        <end position="962"/>
    </location>
</feature>
<evidence type="ECO:0000256" key="10">
    <source>
        <dbReference type="ARBA" id="ARBA00022989"/>
    </source>
</evidence>
<feature type="compositionally biased region" description="Polar residues" evidence="17">
    <location>
        <begin position="1829"/>
        <end position="1841"/>
    </location>
</feature>
<evidence type="ECO:0000256" key="7">
    <source>
        <dbReference type="ARBA" id="ARBA00022692"/>
    </source>
</evidence>
<feature type="region of interest" description="Disordered" evidence="17">
    <location>
        <begin position="1"/>
        <end position="86"/>
    </location>
</feature>
<dbReference type="FunFam" id="1.10.287.70:FF:000093">
    <property type="entry name" value="Calcium channel subunit Cch1"/>
    <property type="match status" value="1"/>
</dbReference>
<feature type="transmembrane region" description="Helical" evidence="18">
    <location>
        <begin position="1187"/>
        <end position="1205"/>
    </location>
</feature>
<dbReference type="GO" id="GO:0008331">
    <property type="term" value="F:high voltage-gated calcium channel activity"/>
    <property type="evidence" value="ECO:0007669"/>
    <property type="project" value="TreeGrafter"/>
</dbReference>
<dbReference type="InterPro" id="IPR027359">
    <property type="entry name" value="Volt_channel_dom_sf"/>
</dbReference>
<dbReference type="Proteomes" id="UP000253551">
    <property type="component" value="Unassembled WGS sequence"/>
</dbReference>